<accession>A0AAD8AJV0</accession>
<feature type="transmembrane region" description="Helical" evidence="1">
    <location>
        <begin position="128"/>
        <end position="144"/>
    </location>
</feature>
<organism evidence="2 3">
    <name type="scientific">Diploptera punctata</name>
    <name type="common">Pacific beetle cockroach</name>
    <dbReference type="NCBI Taxonomy" id="6984"/>
    <lineage>
        <taxon>Eukaryota</taxon>
        <taxon>Metazoa</taxon>
        <taxon>Ecdysozoa</taxon>
        <taxon>Arthropoda</taxon>
        <taxon>Hexapoda</taxon>
        <taxon>Insecta</taxon>
        <taxon>Pterygota</taxon>
        <taxon>Neoptera</taxon>
        <taxon>Polyneoptera</taxon>
        <taxon>Dictyoptera</taxon>
        <taxon>Blattodea</taxon>
        <taxon>Blaberoidea</taxon>
        <taxon>Blaberidae</taxon>
        <taxon>Diplopterinae</taxon>
        <taxon>Diploptera</taxon>
    </lineage>
</organism>
<comment type="caution">
    <text evidence="2">The sequence shown here is derived from an EMBL/GenBank/DDBJ whole genome shotgun (WGS) entry which is preliminary data.</text>
</comment>
<evidence type="ECO:0000313" key="3">
    <source>
        <dbReference type="Proteomes" id="UP001233999"/>
    </source>
</evidence>
<evidence type="ECO:0000313" key="2">
    <source>
        <dbReference type="EMBL" id="KAJ9600498.1"/>
    </source>
</evidence>
<dbReference type="AlphaFoldDB" id="A0AAD8AJV0"/>
<dbReference type="EMBL" id="JASPKZ010000419">
    <property type="protein sequence ID" value="KAJ9600498.1"/>
    <property type="molecule type" value="Genomic_DNA"/>
</dbReference>
<feature type="transmembrane region" description="Helical" evidence="1">
    <location>
        <begin position="76"/>
        <end position="95"/>
    </location>
</feature>
<dbReference type="Proteomes" id="UP001233999">
    <property type="component" value="Unassembled WGS sequence"/>
</dbReference>
<name>A0AAD8AJV0_DIPPU</name>
<protein>
    <submittedName>
        <fullName evidence="2">Uncharacterized protein</fullName>
    </submittedName>
</protein>
<reference evidence="2" key="1">
    <citation type="journal article" date="2023" name="IScience">
        <title>Live-bearing cockroach genome reveals convergent evolutionary mechanisms linked to viviparity in insects and beyond.</title>
        <authorList>
            <person name="Fouks B."/>
            <person name="Harrison M.C."/>
            <person name="Mikhailova A.A."/>
            <person name="Marchal E."/>
            <person name="English S."/>
            <person name="Carruthers M."/>
            <person name="Jennings E.C."/>
            <person name="Chiamaka E.L."/>
            <person name="Frigard R.A."/>
            <person name="Pippel M."/>
            <person name="Attardo G.M."/>
            <person name="Benoit J.B."/>
            <person name="Bornberg-Bauer E."/>
            <person name="Tobe S.S."/>
        </authorList>
    </citation>
    <scope>NUCLEOTIDE SEQUENCE</scope>
    <source>
        <tissue evidence="2">Testes</tissue>
    </source>
</reference>
<feature type="non-terminal residue" evidence="2">
    <location>
        <position position="302"/>
    </location>
</feature>
<keyword evidence="1" id="KW-0472">Membrane</keyword>
<feature type="transmembrane region" description="Helical" evidence="1">
    <location>
        <begin position="164"/>
        <end position="187"/>
    </location>
</feature>
<keyword evidence="1" id="KW-0812">Transmembrane</keyword>
<proteinExistence type="predicted"/>
<keyword evidence="1" id="KW-1133">Transmembrane helix</keyword>
<gene>
    <name evidence="2" type="ORF">L9F63_009268</name>
</gene>
<feature type="transmembrane region" description="Helical" evidence="1">
    <location>
        <begin position="6"/>
        <end position="25"/>
    </location>
</feature>
<reference evidence="2" key="2">
    <citation type="submission" date="2023-05" db="EMBL/GenBank/DDBJ databases">
        <authorList>
            <person name="Fouks B."/>
        </authorList>
    </citation>
    <scope>NUCLEOTIDE SEQUENCE</scope>
    <source>
        <strain evidence="2">Stay&amp;Tobe</strain>
        <tissue evidence="2">Testes</tissue>
    </source>
</reference>
<feature type="transmembrane region" description="Helical" evidence="1">
    <location>
        <begin position="37"/>
        <end position="56"/>
    </location>
</feature>
<sequence>MHTLIVTFRLLYYFSKLIGVGSIFDAGNHNYRLSVPALLYSIVLTALITFGSLFQIRNGLSYVQFESGIVVKIGYHLVHLISSLHYIMVIFLSWLRSRELGIIATKMFYYNNLLVNPKIISNKEFSTFLLKILLVVAYFIYMIVRNLQTIMVEFYSFIYFIEYGFIIFTTYCILIQFTSFLNFYFLFFKIINRELKQIKIEYSNIHTSKSCFSKHIEQLCFAHYVKKQNPYGGSLKGKFNLQVQSATFSNVMFLLRRVMSDVTRRDILTYEQRGILNFQELVELHGRVCDEVNKVNAAYSVQ</sequence>
<evidence type="ECO:0000256" key="1">
    <source>
        <dbReference type="SAM" id="Phobius"/>
    </source>
</evidence>
<keyword evidence="3" id="KW-1185">Reference proteome</keyword>